<name>A0A0J7KF51_LASNI</name>
<gene>
    <name evidence="1" type="ORF">RF55_11615</name>
</gene>
<dbReference type="EMBL" id="LBMM01008494">
    <property type="protein sequence ID" value="KMQ88831.1"/>
    <property type="molecule type" value="Genomic_DNA"/>
</dbReference>
<reference evidence="1 2" key="1">
    <citation type="submission" date="2015-04" db="EMBL/GenBank/DDBJ databases">
        <title>Lasius niger genome sequencing.</title>
        <authorList>
            <person name="Konorov E.A."/>
            <person name="Nikitin M.A."/>
            <person name="Kirill M.V."/>
            <person name="Chang P."/>
        </authorList>
    </citation>
    <scope>NUCLEOTIDE SEQUENCE [LARGE SCALE GENOMIC DNA]</scope>
    <source>
        <tissue evidence="1">Whole</tissue>
    </source>
</reference>
<dbReference type="Proteomes" id="UP000036403">
    <property type="component" value="Unassembled WGS sequence"/>
</dbReference>
<accession>A0A0J7KF51</accession>
<protein>
    <submittedName>
        <fullName evidence="1">Acetyl-carboxylase like biotin dependent carboxylase involved in fatty acid biosynthesis</fullName>
    </submittedName>
</protein>
<sequence>MSGCDPGLNWEEINDLVYSGRTTWIYTKNKTVLTRICDKFGMEISAGASVEIIRQTLGKFVKETGPFLEILTKVEVGAPKIKVDIPKIATAWVGHIEQFKKEDNWEAFSQQLEAFITLNDTSPIKRKQLCY</sequence>
<dbReference type="PaxDb" id="67767-A0A0J7KF51"/>
<evidence type="ECO:0000313" key="1">
    <source>
        <dbReference type="EMBL" id="KMQ88831.1"/>
    </source>
</evidence>
<proteinExistence type="predicted"/>
<keyword evidence="2" id="KW-1185">Reference proteome</keyword>
<dbReference type="OrthoDB" id="7611399at2759"/>
<comment type="caution">
    <text evidence="1">The sequence shown here is derived from an EMBL/GenBank/DDBJ whole genome shotgun (WGS) entry which is preliminary data.</text>
</comment>
<evidence type="ECO:0000313" key="2">
    <source>
        <dbReference type="Proteomes" id="UP000036403"/>
    </source>
</evidence>
<dbReference type="AlphaFoldDB" id="A0A0J7KF51"/>
<organism evidence="1 2">
    <name type="scientific">Lasius niger</name>
    <name type="common">Black garden ant</name>
    <dbReference type="NCBI Taxonomy" id="67767"/>
    <lineage>
        <taxon>Eukaryota</taxon>
        <taxon>Metazoa</taxon>
        <taxon>Ecdysozoa</taxon>
        <taxon>Arthropoda</taxon>
        <taxon>Hexapoda</taxon>
        <taxon>Insecta</taxon>
        <taxon>Pterygota</taxon>
        <taxon>Neoptera</taxon>
        <taxon>Endopterygota</taxon>
        <taxon>Hymenoptera</taxon>
        <taxon>Apocrita</taxon>
        <taxon>Aculeata</taxon>
        <taxon>Formicoidea</taxon>
        <taxon>Formicidae</taxon>
        <taxon>Formicinae</taxon>
        <taxon>Lasius</taxon>
        <taxon>Lasius</taxon>
    </lineage>
</organism>